<keyword evidence="6" id="KW-1185">Reference proteome</keyword>
<dbReference type="CDD" id="cd00105">
    <property type="entry name" value="KH-I"/>
    <property type="match status" value="1"/>
</dbReference>
<dbReference type="InterPro" id="IPR036612">
    <property type="entry name" value="KH_dom_type_1_sf"/>
</dbReference>
<dbReference type="EMBL" id="CAXAMN010026872">
    <property type="protein sequence ID" value="CAK9106356.1"/>
    <property type="molecule type" value="Genomic_DNA"/>
</dbReference>
<evidence type="ECO:0000259" key="4">
    <source>
        <dbReference type="SMART" id="SM00322"/>
    </source>
</evidence>
<feature type="region of interest" description="Disordered" evidence="3">
    <location>
        <begin position="1"/>
        <end position="40"/>
    </location>
</feature>
<comment type="caution">
    <text evidence="5">The sequence shown here is derived from an EMBL/GenBank/DDBJ whole genome shotgun (WGS) entry which is preliminary data.</text>
</comment>
<evidence type="ECO:0000313" key="5">
    <source>
        <dbReference type="EMBL" id="CAK9106356.1"/>
    </source>
</evidence>
<feature type="domain" description="K Homology" evidence="4">
    <location>
        <begin position="159"/>
        <end position="226"/>
    </location>
</feature>
<dbReference type="Gene3D" id="3.30.1370.10">
    <property type="entry name" value="K Homology domain, type 1"/>
    <property type="match status" value="2"/>
</dbReference>
<accession>A0ABP0S206</accession>
<name>A0ABP0S206_9DINO</name>
<gene>
    <name evidence="5" type="ORF">CCMP2556_LOCUS49716</name>
</gene>
<evidence type="ECO:0000256" key="1">
    <source>
        <dbReference type="ARBA" id="ARBA00022737"/>
    </source>
</evidence>
<protein>
    <recommendedName>
        <fullName evidence="4">K Homology domain-containing protein</fullName>
    </recommendedName>
</protein>
<feature type="domain" description="K Homology" evidence="4">
    <location>
        <begin position="103"/>
        <end position="153"/>
    </location>
</feature>
<proteinExistence type="predicted"/>
<feature type="compositionally biased region" description="Basic residues" evidence="3">
    <location>
        <begin position="13"/>
        <end position="29"/>
    </location>
</feature>
<dbReference type="InterPro" id="IPR004087">
    <property type="entry name" value="KH_dom"/>
</dbReference>
<keyword evidence="2" id="KW-0694">RNA-binding</keyword>
<dbReference type="SUPFAM" id="SSF54791">
    <property type="entry name" value="Eukaryotic type KH-domain (KH-domain type I)"/>
    <property type="match status" value="2"/>
</dbReference>
<dbReference type="Pfam" id="PF00013">
    <property type="entry name" value="KH_1"/>
    <property type="match status" value="2"/>
</dbReference>
<dbReference type="SMART" id="SM00322">
    <property type="entry name" value="KH"/>
    <property type="match status" value="2"/>
</dbReference>
<dbReference type="PANTHER" id="PTHR10288">
    <property type="entry name" value="KH DOMAIN CONTAINING RNA BINDING PROTEIN"/>
    <property type="match status" value="1"/>
</dbReference>
<dbReference type="Proteomes" id="UP001642484">
    <property type="component" value="Unassembled WGS sequence"/>
</dbReference>
<keyword evidence="1" id="KW-0677">Repeat</keyword>
<evidence type="ECO:0000256" key="3">
    <source>
        <dbReference type="SAM" id="MobiDB-lite"/>
    </source>
</evidence>
<evidence type="ECO:0000313" key="6">
    <source>
        <dbReference type="Proteomes" id="UP001642484"/>
    </source>
</evidence>
<reference evidence="5 6" key="1">
    <citation type="submission" date="2024-02" db="EMBL/GenBank/DDBJ databases">
        <authorList>
            <person name="Chen Y."/>
            <person name="Shah S."/>
            <person name="Dougan E. K."/>
            <person name="Thang M."/>
            <person name="Chan C."/>
        </authorList>
    </citation>
    <scope>NUCLEOTIDE SEQUENCE [LARGE SCALE GENOMIC DNA]</scope>
</reference>
<dbReference type="PROSITE" id="PS50084">
    <property type="entry name" value="KH_TYPE_1"/>
    <property type="match status" value="2"/>
</dbReference>
<organism evidence="5 6">
    <name type="scientific">Durusdinium trenchii</name>
    <dbReference type="NCBI Taxonomy" id="1381693"/>
    <lineage>
        <taxon>Eukaryota</taxon>
        <taxon>Sar</taxon>
        <taxon>Alveolata</taxon>
        <taxon>Dinophyceae</taxon>
        <taxon>Suessiales</taxon>
        <taxon>Symbiodiniaceae</taxon>
        <taxon>Durusdinium</taxon>
    </lineage>
</organism>
<evidence type="ECO:0000256" key="2">
    <source>
        <dbReference type="PROSITE-ProRule" id="PRU00117"/>
    </source>
</evidence>
<sequence>MPRRAVQPAERSPKRRKKAKKAKKAKKRSSSSSDSSEEREEAAHVQGFHANAWAGYWATVAYSQWAQAYSYSRPTAGFPHVLAAAASSAPTEAPASVSTFLDGGIEEVVEVPRSEIARVIGKRGRTIAEVRSKSGAWKVDVQKAKELIRELSRPMSERYAGQQYVDISQGQIGKVIGTKGARVLEIERQTGVKIDVDYSRAPCRVFLTGSDAQVRLTKRLLQEIANEH</sequence>
<dbReference type="InterPro" id="IPR004088">
    <property type="entry name" value="KH_dom_type_1"/>
</dbReference>